<dbReference type="EMBL" id="JBHSSN010000014">
    <property type="protein sequence ID" value="MFC6323491.1"/>
    <property type="molecule type" value="Genomic_DNA"/>
</dbReference>
<dbReference type="NCBIfam" id="TIGR02167">
    <property type="entry name" value="Liste_lipo_26"/>
    <property type="match status" value="8"/>
</dbReference>
<evidence type="ECO:0000313" key="3">
    <source>
        <dbReference type="Proteomes" id="UP001596186"/>
    </source>
</evidence>
<dbReference type="InterPro" id="IPR005046">
    <property type="entry name" value="DUF285"/>
</dbReference>
<gene>
    <name evidence="2" type="ORF">ACFP1F_07050</name>
</gene>
<dbReference type="Gene3D" id="3.80.10.10">
    <property type="entry name" value="Ribonuclease Inhibitor"/>
    <property type="match status" value="2"/>
</dbReference>
<feature type="region of interest" description="Disordered" evidence="1">
    <location>
        <begin position="53"/>
        <end position="181"/>
    </location>
</feature>
<reference evidence="3" key="1">
    <citation type="journal article" date="2019" name="Int. J. Syst. Evol. Microbiol.">
        <title>The Global Catalogue of Microorganisms (GCM) 10K type strain sequencing project: providing services to taxonomists for standard genome sequencing and annotation.</title>
        <authorList>
            <consortium name="The Broad Institute Genomics Platform"/>
            <consortium name="The Broad Institute Genome Sequencing Center for Infectious Disease"/>
            <person name="Wu L."/>
            <person name="Ma J."/>
        </authorList>
    </citation>
    <scope>NUCLEOTIDE SEQUENCE [LARGE SCALE GENOMIC DNA]</scope>
    <source>
        <strain evidence="3">CCM 8895</strain>
    </source>
</reference>
<dbReference type="Pfam" id="PF03382">
    <property type="entry name" value="DUF285"/>
    <property type="match status" value="2"/>
</dbReference>
<name>A0ABW1UUW9_9LACO</name>
<keyword evidence="3" id="KW-1185">Reference proteome</keyword>
<feature type="compositionally biased region" description="Low complexity" evidence="1">
    <location>
        <begin position="737"/>
        <end position="767"/>
    </location>
</feature>
<dbReference type="InterPro" id="IPR032675">
    <property type="entry name" value="LRR_dom_sf"/>
</dbReference>
<evidence type="ECO:0000313" key="2">
    <source>
        <dbReference type="EMBL" id="MFC6323491.1"/>
    </source>
</evidence>
<feature type="compositionally biased region" description="Low complexity" evidence="1">
    <location>
        <begin position="60"/>
        <end position="76"/>
    </location>
</feature>
<feature type="region of interest" description="Disordered" evidence="1">
    <location>
        <begin position="731"/>
        <end position="772"/>
    </location>
</feature>
<protein>
    <submittedName>
        <fullName evidence="2">BspA family leucine-rich repeat surface protein</fullName>
    </submittedName>
</protein>
<feature type="compositionally biased region" description="Low complexity" evidence="1">
    <location>
        <begin position="101"/>
        <end position="115"/>
    </location>
</feature>
<dbReference type="Proteomes" id="UP001596186">
    <property type="component" value="Unassembled WGS sequence"/>
</dbReference>
<accession>A0ABW1UUW9</accession>
<dbReference type="InterPro" id="IPR011889">
    <property type="entry name" value="Liste_lipo_26"/>
</dbReference>
<dbReference type="RefSeq" id="WP_125592409.1">
    <property type="nucleotide sequence ID" value="NZ_JBHSSN010000014.1"/>
</dbReference>
<organism evidence="2 3">
    <name type="scientific">Companilactobacillus baiquanensis</name>
    <dbReference type="NCBI Taxonomy" id="2486005"/>
    <lineage>
        <taxon>Bacteria</taxon>
        <taxon>Bacillati</taxon>
        <taxon>Bacillota</taxon>
        <taxon>Bacilli</taxon>
        <taxon>Lactobacillales</taxon>
        <taxon>Lactobacillaceae</taxon>
        <taxon>Companilactobacillus</taxon>
    </lineage>
</organism>
<comment type="caution">
    <text evidence="2">The sequence shown here is derived from an EMBL/GenBank/DDBJ whole genome shotgun (WGS) entry which is preliminary data.</text>
</comment>
<dbReference type="SUPFAM" id="SSF52058">
    <property type="entry name" value="L domain-like"/>
    <property type="match status" value="1"/>
</dbReference>
<feature type="compositionally biased region" description="Polar residues" evidence="1">
    <location>
        <begin position="141"/>
        <end position="175"/>
    </location>
</feature>
<evidence type="ECO:0000256" key="1">
    <source>
        <dbReference type="SAM" id="MobiDB-lite"/>
    </source>
</evidence>
<feature type="compositionally biased region" description="Low complexity" evidence="1">
    <location>
        <begin position="128"/>
        <end position="140"/>
    </location>
</feature>
<proteinExistence type="predicted"/>
<sequence length="972" mass="105856">MRFNQLKSDPNSVVKKRLKKSGTQWIVVSSLFFAGAILFGGTTTVHADTDQTVQSTPTADNQSQITNSNSNTSDDSSTIEDGTDSSSTDTESTNKDINAGTSDTQNNTNSTATDSDNGEEKDSQEPVNDQNSSNLNDNSSTTANESNDSNAVNTVNSGSDNQSVIQKTPENSAPVATSADVSEPNIAQGTFGTSYWYINSDGVLHIGAGQLGDTTDLNDNGSNPVGPWTSYSGQVKSISFDGKVSGSADSKALFSGLSNVTNIDNASDFDTSSITDMSFMLSNLASLQSIDVSNWDTSNVTDMSYLFQGDLALNDLDVSKWNTSKVTDMSYLFNQTSSLTSLDVSNWDTSNVTTMQEMFSNDLFSGWGKLNDIEVAKWNTSKVKNMASMFAGQNNITYLGLLNWDVSNVTDMTYMFMNDYNLRSIALGRWNVSNVKRFNGMFLKDSSLGYTDLSNWDTSSANTFASMFSGTTSLGDLDLSNWKTSNVTDMSSMFEDSGSQNIKLSNWNISKVTTMNSMFEGSKVTNLDVSNWDLSNVIDNSLSWAGIIGGLNNMFSGVKNLHTLDLSTWTMSSTNAVAQLMFENSDIQEFILGPNDHFIAPSSSEVALPELPKEGTLTGYWVNVGSGTVENPDASSRLSSDELMNLYSASNGPSDTWVREGAVTDQSVTANVTINSNLGPQIVLNVTGKVGQSITVDVPQIDEYKADKTTVTAVVNSDSTITTDEFVEYVPKKASDDSGSTDSTNTGNQTNDNNNNSNSIDYPSDNSETNDSKIVDQNQTISTYSDKPKVQLYDSNGNTIDGRFIDADTDWQSDQVLMSNNLMYYRVSTDEWVRADDVYVYASDKGTVKAYLDSNKTLFDEHGNVVEPELTAGSDWLFDRYTEINNVKYYRVSTNEFVKDQSVLPYVAVDGVVNADNNVTVYNENGIESGRNLSANTSWKIDKVAVINGIKMYRVSTNEWVKADAVTLSKNL</sequence>